<dbReference type="Gene3D" id="2.40.50.90">
    <property type="match status" value="1"/>
</dbReference>
<dbReference type="PROSITE" id="PS50830">
    <property type="entry name" value="TNASE_3"/>
    <property type="match status" value="1"/>
</dbReference>
<dbReference type="Pfam" id="PF00565">
    <property type="entry name" value="SNase"/>
    <property type="match status" value="1"/>
</dbReference>
<feature type="domain" description="TNase-like" evidence="2">
    <location>
        <begin position="36"/>
        <end position="103"/>
    </location>
</feature>
<protein>
    <recommendedName>
        <fullName evidence="2">TNase-like domain-containing protein</fullName>
    </recommendedName>
</protein>
<organism evidence="3">
    <name type="scientific">marine sediment metagenome</name>
    <dbReference type="NCBI Taxonomy" id="412755"/>
    <lineage>
        <taxon>unclassified sequences</taxon>
        <taxon>metagenomes</taxon>
        <taxon>ecological metagenomes</taxon>
    </lineage>
</organism>
<keyword evidence="1" id="KW-0812">Transmembrane</keyword>
<comment type="caution">
    <text evidence="3">The sequence shown here is derived from an EMBL/GenBank/DDBJ whole genome shotgun (WGS) entry which is preliminary data.</text>
</comment>
<feature type="transmembrane region" description="Helical" evidence="1">
    <location>
        <begin position="7"/>
        <end position="26"/>
    </location>
</feature>
<gene>
    <name evidence="3" type="ORF">S12H4_56665</name>
</gene>
<sequence length="103" mass="11894">MNKKSRYIFAIVLFALGLFLAIYPFLDAKLEGYLISSDTAFIDRVIDGDTIVSNETSIRLLGINCPERGEKYYSEAKEFLEDLVLNETIRLGFGKDREDKYRR</sequence>
<dbReference type="InterPro" id="IPR016071">
    <property type="entry name" value="Staphylococal_nuclease_OB-fold"/>
</dbReference>
<dbReference type="SUPFAM" id="SSF50199">
    <property type="entry name" value="Staphylococcal nuclease"/>
    <property type="match status" value="1"/>
</dbReference>
<reference evidence="3" key="1">
    <citation type="journal article" date="2014" name="Front. Microbiol.">
        <title>High frequency of phylogenetically diverse reductive dehalogenase-homologous genes in deep subseafloor sedimentary metagenomes.</title>
        <authorList>
            <person name="Kawai M."/>
            <person name="Futagami T."/>
            <person name="Toyoda A."/>
            <person name="Takaki Y."/>
            <person name="Nishi S."/>
            <person name="Hori S."/>
            <person name="Arai W."/>
            <person name="Tsubouchi T."/>
            <person name="Morono Y."/>
            <person name="Uchiyama I."/>
            <person name="Ito T."/>
            <person name="Fujiyama A."/>
            <person name="Inagaki F."/>
            <person name="Takami H."/>
        </authorList>
    </citation>
    <scope>NUCLEOTIDE SEQUENCE</scope>
    <source>
        <strain evidence="3">Expedition CK06-06</strain>
    </source>
</reference>
<proteinExistence type="predicted"/>
<dbReference type="EMBL" id="BARW01036520">
    <property type="protein sequence ID" value="GAJ18520.1"/>
    <property type="molecule type" value="Genomic_DNA"/>
</dbReference>
<dbReference type="InterPro" id="IPR035437">
    <property type="entry name" value="SNase_OB-fold_sf"/>
</dbReference>
<name>X1VZI6_9ZZZZ</name>
<keyword evidence="1" id="KW-0472">Membrane</keyword>
<evidence type="ECO:0000313" key="3">
    <source>
        <dbReference type="EMBL" id="GAJ18520.1"/>
    </source>
</evidence>
<evidence type="ECO:0000259" key="2">
    <source>
        <dbReference type="PROSITE" id="PS50830"/>
    </source>
</evidence>
<accession>X1VZI6</accession>
<feature type="non-terminal residue" evidence="3">
    <location>
        <position position="103"/>
    </location>
</feature>
<keyword evidence="1" id="KW-1133">Transmembrane helix</keyword>
<dbReference type="AlphaFoldDB" id="X1VZI6"/>
<evidence type="ECO:0000256" key="1">
    <source>
        <dbReference type="SAM" id="Phobius"/>
    </source>
</evidence>